<gene>
    <name evidence="2" type="ORF">CVA01_08570</name>
</gene>
<sequence>MVILMLATFGFGIWASGQDQSASQERRATGMVVIAVVGLVFVLVELFRNRRLEFDGRYCRMRA</sequence>
<evidence type="ECO:0000256" key="1">
    <source>
        <dbReference type="SAM" id="Phobius"/>
    </source>
</evidence>
<keyword evidence="1" id="KW-0472">Membrane</keyword>
<proteinExistence type="predicted"/>
<name>A0A4Y4C394_9CORY</name>
<keyword evidence="1" id="KW-1133">Transmembrane helix</keyword>
<keyword evidence="1" id="KW-0812">Transmembrane</keyword>
<feature type="transmembrane region" description="Helical" evidence="1">
    <location>
        <begin position="27"/>
        <end position="47"/>
    </location>
</feature>
<accession>A0A4Y4C394</accession>
<dbReference type="EMBL" id="BJNT01000005">
    <property type="protein sequence ID" value="GEC85543.1"/>
    <property type="molecule type" value="Genomic_DNA"/>
</dbReference>
<evidence type="ECO:0000313" key="3">
    <source>
        <dbReference type="Proteomes" id="UP000319986"/>
    </source>
</evidence>
<evidence type="ECO:0000313" key="2">
    <source>
        <dbReference type="EMBL" id="GEC85543.1"/>
    </source>
</evidence>
<protein>
    <submittedName>
        <fullName evidence="2">Uncharacterized protein</fullName>
    </submittedName>
</protein>
<organism evidence="2 3">
    <name type="scientific">Corynebacterium variabile</name>
    <dbReference type="NCBI Taxonomy" id="1727"/>
    <lineage>
        <taxon>Bacteria</taxon>
        <taxon>Bacillati</taxon>
        <taxon>Actinomycetota</taxon>
        <taxon>Actinomycetes</taxon>
        <taxon>Mycobacteriales</taxon>
        <taxon>Corynebacteriaceae</taxon>
        <taxon>Corynebacterium</taxon>
    </lineage>
</organism>
<dbReference type="Proteomes" id="UP000319986">
    <property type="component" value="Unassembled WGS sequence"/>
</dbReference>
<reference evidence="2 3" key="1">
    <citation type="submission" date="2019-06" db="EMBL/GenBank/DDBJ databases">
        <title>Whole genome shotgun sequence of Corynebacterium variabile NBRC 15286.</title>
        <authorList>
            <person name="Hosoyama A."/>
            <person name="Uohara A."/>
            <person name="Ohji S."/>
            <person name="Ichikawa N."/>
        </authorList>
    </citation>
    <scope>NUCLEOTIDE SEQUENCE [LARGE SCALE GENOMIC DNA]</scope>
    <source>
        <strain evidence="2 3">NBRC 15286</strain>
    </source>
</reference>
<dbReference type="AlphaFoldDB" id="A0A4Y4C394"/>
<comment type="caution">
    <text evidence="2">The sequence shown here is derived from an EMBL/GenBank/DDBJ whole genome shotgun (WGS) entry which is preliminary data.</text>
</comment>